<dbReference type="AlphaFoldDB" id="A0ABD3CU18"/>
<gene>
    <name evidence="3" type="ORF">CASFOL_025583</name>
</gene>
<dbReference type="InterPro" id="IPR048386">
    <property type="entry name" value="Med15_C"/>
</dbReference>
<dbReference type="EMBL" id="JAVIJP010000032">
    <property type="protein sequence ID" value="KAL3632599.1"/>
    <property type="molecule type" value="Genomic_DNA"/>
</dbReference>
<dbReference type="Pfam" id="PF21539">
    <property type="entry name" value="Med15_C"/>
    <property type="match status" value="1"/>
</dbReference>
<feature type="compositionally biased region" description="Low complexity" evidence="1">
    <location>
        <begin position="375"/>
        <end position="386"/>
    </location>
</feature>
<feature type="region of interest" description="Disordered" evidence="1">
    <location>
        <begin position="311"/>
        <end position="386"/>
    </location>
</feature>
<organism evidence="3 4">
    <name type="scientific">Castilleja foliolosa</name>
    <dbReference type="NCBI Taxonomy" id="1961234"/>
    <lineage>
        <taxon>Eukaryota</taxon>
        <taxon>Viridiplantae</taxon>
        <taxon>Streptophyta</taxon>
        <taxon>Embryophyta</taxon>
        <taxon>Tracheophyta</taxon>
        <taxon>Spermatophyta</taxon>
        <taxon>Magnoliopsida</taxon>
        <taxon>eudicotyledons</taxon>
        <taxon>Gunneridae</taxon>
        <taxon>Pentapetalae</taxon>
        <taxon>asterids</taxon>
        <taxon>lamiids</taxon>
        <taxon>Lamiales</taxon>
        <taxon>Orobanchaceae</taxon>
        <taxon>Pedicularideae</taxon>
        <taxon>Castillejinae</taxon>
        <taxon>Castilleja</taxon>
    </lineage>
</organism>
<dbReference type="PANTHER" id="PTHR33137:SF4">
    <property type="entry name" value="MEDIATOR OF RNA POLYMERASE II TRANSCRIPTION SUBUNIT 15A-RELATED"/>
    <property type="match status" value="1"/>
</dbReference>
<protein>
    <recommendedName>
        <fullName evidence="2">ARC105/Med15 mediator subunit C-terminal domain-containing protein</fullName>
    </recommendedName>
</protein>
<feature type="domain" description="ARC105/Med15 mediator subunit C-terminal" evidence="2">
    <location>
        <begin position="614"/>
        <end position="679"/>
    </location>
</feature>
<dbReference type="Proteomes" id="UP001632038">
    <property type="component" value="Unassembled WGS sequence"/>
</dbReference>
<dbReference type="PANTHER" id="PTHR33137">
    <property type="entry name" value="MEDIATOR OF RNA POLYMERASE II TRANSCRIPTION SUBUNIT 15A-RELATED"/>
    <property type="match status" value="1"/>
</dbReference>
<evidence type="ECO:0000313" key="3">
    <source>
        <dbReference type="EMBL" id="KAL3632599.1"/>
    </source>
</evidence>
<dbReference type="InterPro" id="IPR044661">
    <property type="entry name" value="MED15a/b/c-like"/>
</dbReference>
<evidence type="ECO:0000256" key="1">
    <source>
        <dbReference type="SAM" id="MobiDB-lite"/>
    </source>
</evidence>
<reference evidence="4" key="1">
    <citation type="journal article" date="2024" name="IScience">
        <title>Strigolactones Initiate the Formation of Haustorium-like Structures in Castilleja.</title>
        <authorList>
            <person name="Buerger M."/>
            <person name="Peterson D."/>
            <person name="Chory J."/>
        </authorList>
    </citation>
    <scope>NUCLEOTIDE SEQUENCE [LARGE SCALE GENOMIC DNA]</scope>
</reference>
<comment type="caution">
    <text evidence="3">The sequence shown here is derived from an EMBL/GenBank/DDBJ whole genome shotgun (WGS) entry which is preliminary data.</text>
</comment>
<keyword evidence="4" id="KW-1185">Reference proteome</keyword>
<accession>A0ABD3CU18</accession>
<evidence type="ECO:0000259" key="2">
    <source>
        <dbReference type="Pfam" id="PF21539"/>
    </source>
</evidence>
<proteinExistence type="predicted"/>
<sequence length="712" mass="80209">MPSSGLSIYNQQSKSIAAMTSNYNSNYNNNNNNNNNSLWQHQLSDNQRTETSLPYIAPERQNIYQFPMQSNPYPSNLRQYRQVQALPVCHPNQMSLMPNKGLERPSCSVSERELLHMSSFHQAQNVTLADQMKPVNQTQTTHLGFTPLQALPESTPQPQLTNSTEWMDHAYYKILQMKQMFFPDLLTLYKRSQELRQSVKNVETLNKCERIKTSMERVINFLNMSRSDISGWRKEKLFETMNGVVKYANQAKASNAQAQKQNQLIVEPNNGVRLQNIIQFNNSQQPNEPRPIIPAQLNNKTVFSQWEFKPQNAVQRNEQTNKKLRNNKQQVMQRQKKNGRLGGLINPRKLPPLSPAGGANSPHNSSSGIDLIALSSPSSSSRLSNSGTVSVSASACAFASPSTPCSMPADFTKSPLSIDENCKFPQNSADPTLQGQNLIVADELQGAIDSGLNTESAEKQSSRDEKVDPVKRLVDAVTSMLPRASNSAIQDISDVISLTDRIAENYLHDDSTKIVFQDLADDIRTFRMQSSTKDQMEIETRFCERASAKRLKIEPSDVLFQEIKEINDRFLEVKVDVMSMDYVSSIRFEEGNLIRCSYVPVGPASIHMIHKLLLELIVPADYPAFSPTISENMSRDCGDSEEGKYLWTKAKSNFDTKLRSFSQPITVKQMARAWETSARDVFVEYAQQMGGGSFSSRYYGMKMSGPGYSLCC</sequence>
<name>A0ABD3CU18_9LAMI</name>
<evidence type="ECO:0000313" key="4">
    <source>
        <dbReference type="Proteomes" id="UP001632038"/>
    </source>
</evidence>